<dbReference type="Proteomes" id="UP000288716">
    <property type="component" value="Unassembled WGS sequence"/>
</dbReference>
<dbReference type="STRING" id="299467.A0A443STY2"/>
<dbReference type="OrthoDB" id="10056939at2759"/>
<name>A0A443STY2_9ACAR</name>
<feature type="region of interest" description="Disordered" evidence="7">
    <location>
        <begin position="1"/>
        <end position="64"/>
    </location>
</feature>
<dbReference type="SUPFAM" id="SSF46689">
    <property type="entry name" value="Homeodomain-like"/>
    <property type="match status" value="1"/>
</dbReference>
<dbReference type="VEuPathDB" id="VectorBase:LDEU001080"/>
<feature type="domain" description="Homeobox" evidence="8">
    <location>
        <begin position="297"/>
        <end position="360"/>
    </location>
</feature>
<dbReference type="InterPro" id="IPR008422">
    <property type="entry name" value="KN_HD"/>
</dbReference>
<evidence type="ECO:0000313" key="10">
    <source>
        <dbReference type="Proteomes" id="UP000288716"/>
    </source>
</evidence>
<comment type="caution">
    <text evidence="9">The sequence shown here is derived from an EMBL/GenBank/DDBJ whole genome shotgun (WGS) entry which is preliminary data.</text>
</comment>
<comment type="similarity">
    <text evidence="2">Belongs to the TALE/MEIS homeobox family.</text>
</comment>
<feature type="compositionally biased region" description="Polar residues" evidence="7">
    <location>
        <begin position="247"/>
        <end position="258"/>
    </location>
</feature>
<sequence>MDRDAESSASVSDEEEDNFIDSLNEVKSIARTTASTTTTKDSDGSQSDPLCDKPIVDEQLTVPDSQSLEKDKKAVYKHPLFPLLALLLEKCEQATASLNINDETNSTSSSFNNEIQAFVQHQQSDSSKPFLGNDPEIDTLMIKAIQVLRIHLLELEKVQELCKDFCQRYITCLRTKMNSENLLRGATGVTGNASFDGSSCSSGSSDEGTSNSITFPSISASNAQTVYQMVQTAQGLVAQQLVNSSNRSVHGSTPISQIGNNGSNNNNETSRLPAINTRGDSGNEGDLSDDASNTSNNKKIQKRGVLPKQATSVMRSWLFQHIVHPYPTEDEKRAIAAQTNLTLLQVNNWFINARRRILQPMLDSANALNNNTENSSQNVSKNGSLAKKLKTCNKNASLQRFWPESIASAIQANKDSLIAANNESETK</sequence>
<dbReference type="GO" id="GO:0001654">
    <property type="term" value="P:eye development"/>
    <property type="evidence" value="ECO:0007669"/>
    <property type="project" value="UniProtKB-ARBA"/>
</dbReference>
<accession>A0A443STY2</accession>
<keyword evidence="3 6" id="KW-0238">DNA-binding</keyword>
<comment type="subcellular location">
    <subcellularLocation>
        <location evidence="1 6">Nucleus</location>
    </subcellularLocation>
</comment>
<evidence type="ECO:0000256" key="4">
    <source>
        <dbReference type="ARBA" id="ARBA00023155"/>
    </source>
</evidence>
<feature type="DNA-binding region" description="Homeobox" evidence="6">
    <location>
        <begin position="299"/>
        <end position="361"/>
    </location>
</feature>
<dbReference type="EMBL" id="NCKV01000314">
    <property type="protein sequence ID" value="RWS30960.1"/>
    <property type="molecule type" value="Genomic_DNA"/>
</dbReference>
<dbReference type="Gene3D" id="1.10.10.60">
    <property type="entry name" value="Homeodomain-like"/>
    <property type="match status" value="1"/>
</dbReference>
<dbReference type="GO" id="GO:0005634">
    <property type="term" value="C:nucleus"/>
    <property type="evidence" value="ECO:0007669"/>
    <property type="project" value="UniProtKB-SubCell"/>
</dbReference>
<evidence type="ECO:0000256" key="2">
    <source>
        <dbReference type="ARBA" id="ARBA00009661"/>
    </source>
</evidence>
<dbReference type="InterPro" id="IPR050224">
    <property type="entry name" value="TALE_homeobox"/>
</dbReference>
<evidence type="ECO:0000313" key="9">
    <source>
        <dbReference type="EMBL" id="RWS30960.1"/>
    </source>
</evidence>
<feature type="region of interest" description="Disordered" evidence="7">
    <location>
        <begin position="247"/>
        <end position="306"/>
    </location>
</feature>
<protein>
    <submittedName>
        <fullName evidence="9">Homeobox protein PKNOX2-like protein</fullName>
    </submittedName>
</protein>
<evidence type="ECO:0000256" key="7">
    <source>
        <dbReference type="SAM" id="MobiDB-lite"/>
    </source>
</evidence>
<dbReference type="GO" id="GO:0000987">
    <property type="term" value="F:cis-regulatory region sequence-specific DNA binding"/>
    <property type="evidence" value="ECO:0007669"/>
    <property type="project" value="UniProtKB-ARBA"/>
</dbReference>
<dbReference type="CDD" id="cd00086">
    <property type="entry name" value="homeodomain"/>
    <property type="match status" value="1"/>
</dbReference>
<dbReference type="Pfam" id="PF05920">
    <property type="entry name" value="Homeobox_KN"/>
    <property type="match status" value="1"/>
</dbReference>
<dbReference type="InterPro" id="IPR032453">
    <property type="entry name" value="PKNOX/Meis_N"/>
</dbReference>
<dbReference type="Pfam" id="PF16493">
    <property type="entry name" value="Meis_PKNOX_N"/>
    <property type="match status" value="1"/>
</dbReference>
<dbReference type="GO" id="GO:0006355">
    <property type="term" value="P:regulation of DNA-templated transcription"/>
    <property type="evidence" value="ECO:0007669"/>
    <property type="project" value="InterPro"/>
</dbReference>
<dbReference type="GO" id="GO:0048646">
    <property type="term" value="P:anatomical structure formation involved in morphogenesis"/>
    <property type="evidence" value="ECO:0007669"/>
    <property type="project" value="UniProtKB-ARBA"/>
</dbReference>
<gene>
    <name evidence="9" type="ORF">B4U80_06152</name>
</gene>
<dbReference type="AlphaFoldDB" id="A0A443STY2"/>
<evidence type="ECO:0000256" key="6">
    <source>
        <dbReference type="PROSITE-ProRule" id="PRU00108"/>
    </source>
</evidence>
<keyword evidence="5 6" id="KW-0539">Nucleus</keyword>
<organism evidence="9 10">
    <name type="scientific">Leptotrombidium deliense</name>
    <dbReference type="NCBI Taxonomy" id="299467"/>
    <lineage>
        <taxon>Eukaryota</taxon>
        <taxon>Metazoa</taxon>
        <taxon>Ecdysozoa</taxon>
        <taxon>Arthropoda</taxon>
        <taxon>Chelicerata</taxon>
        <taxon>Arachnida</taxon>
        <taxon>Acari</taxon>
        <taxon>Acariformes</taxon>
        <taxon>Trombidiformes</taxon>
        <taxon>Prostigmata</taxon>
        <taxon>Anystina</taxon>
        <taxon>Parasitengona</taxon>
        <taxon>Trombiculoidea</taxon>
        <taxon>Trombiculidae</taxon>
        <taxon>Leptotrombidium</taxon>
    </lineage>
</organism>
<feature type="compositionally biased region" description="Low complexity" evidence="7">
    <location>
        <begin position="32"/>
        <end position="48"/>
    </location>
</feature>
<evidence type="ECO:0000256" key="5">
    <source>
        <dbReference type="ARBA" id="ARBA00023242"/>
    </source>
</evidence>
<evidence type="ECO:0000259" key="8">
    <source>
        <dbReference type="PROSITE" id="PS50071"/>
    </source>
</evidence>
<dbReference type="InterPro" id="IPR001356">
    <property type="entry name" value="HD"/>
</dbReference>
<dbReference type="PANTHER" id="PTHR11850">
    <property type="entry name" value="HOMEOBOX PROTEIN TRANSCRIPTION FACTORS"/>
    <property type="match status" value="1"/>
</dbReference>
<dbReference type="InterPro" id="IPR009057">
    <property type="entry name" value="Homeodomain-like_sf"/>
</dbReference>
<dbReference type="GO" id="GO:0048663">
    <property type="term" value="P:neuron fate commitment"/>
    <property type="evidence" value="ECO:0007669"/>
    <property type="project" value="UniProtKB-ARBA"/>
</dbReference>
<evidence type="ECO:0000256" key="1">
    <source>
        <dbReference type="ARBA" id="ARBA00004123"/>
    </source>
</evidence>
<dbReference type="FunFam" id="1.10.10.60:FF:000004">
    <property type="entry name" value="Meis2 homeobox isoform 2c"/>
    <property type="match status" value="1"/>
</dbReference>
<dbReference type="SMART" id="SM00389">
    <property type="entry name" value="HOX"/>
    <property type="match status" value="1"/>
</dbReference>
<proteinExistence type="inferred from homology"/>
<keyword evidence="4 6" id="KW-0371">Homeobox</keyword>
<keyword evidence="10" id="KW-1185">Reference proteome</keyword>
<evidence type="ECO:0000256" key="3">
    <source>
        <dbReference type="ARBA" id="ARBA00023125"/>
    </source>
</evidence>
<reference evidence="9 10" key="1">
    <citation type="journal article" date="2018" name="Gigascience">
        <title>Genomes of trombidid mites reveal novel predicted allergens and laterally-transferred genes associated with secondary metabolism.</title>
        <authorList>
            <person name="Dong X."/>
            <person name="Chaisiri K."/>
            <person name="Xia D."/>
            <person name="Armstrong S.D."/>
            <person name="Fang Y."/>
            <person name="Donnelly M.J."/>
            <person name="Kadowaki T."/>
            <person name="McGarry J.W."/>
            <person name="Darby A.C."/>
            <person name="Makepeace B.L."/>
        </authorList>
    </citation>
    <scope>NUCLEOTIDE SEQUENCE [LARGE SCALE GENOMIC DNA]</scope>
    <source>
        <strain evidence="9">UoL-UT</strain>
    </source>
</reference>
<dbReference type="PROSITE" id="PS50071">
    <property type="entry name" value="HOMEOBOX_2"/>
    <property type="match status" value="1"/>
</dbReference>